<dbReference type="InterPro" id="IPR013029">
    <property type="entry name" value="YchF_C"/>
</dbReference>
<feature type="domain" description="OBG-type G" evidence="17">
    <location>
        <begin position="3"/>
        <end position="256"/>
    </location>
</feature>
<dbReference type="SMART" id="SM00248">
    <property type="entry name" value="ANK"/>
    <property type="match status" value="3"/>
</dbReference>
<sequence>MSFNCGIVGLPNIGKSTLFNALTESSAAEAANYPFCTIEPNIGKISIKDQRLKQIAAIAGSEKTIYNQLEVVDIAGLVKGASKGEGLGNKFLSHIREVDAIVHLLRCFTDDDISHVHSKIDPISDAEVVEMELILADIDSIEKRLPQLEKKAKQGDKELKRQLELMQEVLATLKLGKPARSLENMDEAEMKSLQLLTTKPVMYVCNVEDTNVITGNELSKKVERMAEENKSKFYCISAKLEADIANLDSEEEKQSFLSEFGLQESGLDGVARIMYEVLSMITFFTVGPKEARAWPVKIGSTADKAAGVIHTDFEKGFIKAETISFADYIKYGSELACKDAGKIRFEGRDYIVQDVVVFGSLSLFAVEQFEEKKIESVHKNENVGVRKQDSTNQKDELKSNVDAKQTQSEGERIDKDLPNDPLEESTDKFARNLPNVANKEVNKDLKPEPLPLSADLNENIADLQKNLQADQKIDIKDNELSKSDASQLLEEKKEKVESQFEEKKVKRRSNNSKDRNRVKPITKKDEEEQSEKKNLQKWTKLNREPIKEWGHKDIQSKSIYKRQYDSLNEHLPTTIFIDDYSKQFFYCIKKNNLTCLRGIISKLEKIGLTTQEILRFRNKLGDTSLIYAVKQGEIDTVRFLLLQGADLRVVNNNFQSPIDIAIERKQVNIINVIAEMMPHLLEDRKIDNKESSAIKKDFAEFLVQCHKEGVPEDFKKGFGSNLNGANFSQLYLNKSVFDGVSLIGADFSNTDLSDVSFIDVDLRGANFSNANLHGIKIKGTNLSFTKFVSANLTDIVFDQSNVSYADFISSDLKKVSMHNVIGLHTNFSNVKMNFSNLSNSNVGHVNFSDSEINDTVMQKNNLDNASFFGVDAYKLKIQFSSLKNANIYGAELKESDFTGSNLSAAYLNSSIIINSNFDETNLSNTQISYVNDDNSSFVQSILNGSKIKHTYVSEANLQDADLSNIDFSFSELHQVNVSNADIRHGKFHNTKVANSNMNGSFFDHSLFTSAKIEDSDLSTASMYKIKIQDSQVYNSTLSRHNIDSSEIENSTFFNLLADNSSWSNLKVTNSNFIESDFRSSLLHANAFRKTSFFLSNLSNSTISDMSFLSSSIYKSSVANAHLTGCKFDNSILIDNQGQKKLAGLENAITSIEDLQEKISQGEKFNVNYSYFEFKDMNLENADFSNSTLSRAKFVNVNLNKANFEKADLRYTVFDNSSLIGTNLSNSNLEGSSFLNSDPKSAMLKNAKKNDRKK</sequence>
<dbReference type="EMBL" id="BMAO01025294">
    <property type="protein sequence ID" value="GFR01676.1"/>
    <property type="molecule type" value="Genomic_DNA"/>
</dbReference>
<feature type="region of interest" description="Disordered" evidence="16">
    <location>
        <begin position="384"/>
        <end position="450"/>
    </location>
</feature>
<dbReference type="SUPFAM" id="SSF141571">
    <property type="entry name" value="Pentapeptide repeat-like"/>
    <property type="match status" value="3"/>
</dbReference>
<keyword evidence="15" id="KW-0175">Coiled coil</keyword>
<keyword evidence="12" id="KW-1053">Target membrane</keyword>
<evidence type="ECO:0000256" key="6">
    <source>
        <dbReference type="ARBA" id="ARBA00022656"/>
    </source>
</evidence>
<proteinExistence type="inferred from homology"/>
<keyword evidence="13" id="KW-0963">Cytoplasm</keyword>
<dbReference type="InterPro" id="IPR001646">
    <property type="entry name" value="5peptide_repeat"/>
</dbReference>
<dbReference type="InterPro" id="IPR027417">
    <property type="entry name" value="P-loop_NTPase"/>
</dbReference>
<dbReference type="Gene3D" id="2.160.20.80">
    <property type="entry name" value="E3 ubiquitin-protein ligase SopA"/>
    <property type="match status" value="4"/>
</dbReference>
<evidence type="ECO:0000313" key="19">
    <source>
        <dbReference type="Proteomes" id="UP000887116"/>
    </source>
</evidence>
<comment type="function">
    <text evidence="13">Hydrolyzes ATP, and can also hydrolyze GTP with lower efficiency. Has lower affinity for GTP.</text>
</comment>
<keyword evidence="10 13" id="KW-0067">ATP-binding</keyword>
<dbReference type="GO" id="GO:0005576">
    <property type="term" value="C:extracellular region"/>
    <property type="evidence" value="ECO:0007669"/>
    <property type="project" value="UniProtKB-SubCell"/>
</dbReference>
<evidence type="ECO:0000256" key="8">
    <source>
        <dbReference type="ARBA" id="ARBA00022723"/>
    </source>
</evidence>
<keyword evidence="3" id="KW-0268">Exocytosis</keyword>
<keyword evidence="5" id="KW-1052">Target cell membrane</keyword>
<keyword evidence="11" id="KW-0638">Presynaptic neurotoxin</keyword>
<evidence type="ECO:0000256" key="10">
    <source>
        <dbReference type="ARBA" id="ARBA00022840"/>
    </source>
</evidence>
<dbReference type="InterPro" id="IPR004396">
    <property type="entry name" value="ATPase_YchF/OLA1"/>
</dbReference>
<evidence type="ECO:0000256" key="16">
    <source>
        <dbReference type="SAM" id="MobiDB-lite"/>
    </source>
</evidence>
<dbReference type="GO" id="GO:0046872">
    <property type="term" value="F:metal ion binding"/>
    <property type="evidence" value="ECO:0007669"/>
    <property type="project" value="UniProtKB-KW"/>
</dbReference>
<dbReference type="InterPro" id="IPR012675">
    <property type="entry name" value="Beta-grasp_dom_sf"/>
</dbReference>
<dbReference type="GO" id="GO:0005737">
    <property type="term" value="C:cytoplasm"/>
    <property type="evidence" value="ECO:0007669"/>
    <property type="project" value="UniProtKB-SubCell"/>
</dbReference>
<dbReference type="CDD" id="cd01900">
    <property type="entry name" value="YchF"/>
    <property type="match status" value="1"/>
</dbReference>
<keyword evidence="7" id="KW-0528">Neurotoxin</keyword>
<comment type="similarity">
    <text evidence="13">Belongs to the TRAFAC class OBG-HflX-like GTPase superfamily. OBG GTPase family. YchF/OLA1 subfamily.</text>
</comment>
<protein>
    <recommendedName>
        <fullName evidence="13">Obg-like ATPase 1</fullName>
    </recommendedName>
</protein>
<keyword evidence="13" id="KW-0378">Hydrolase</keyword>
<feature type="binding site" evidence="13">
    <location>
        <begin position="12"/>
        <end position="17"/>
    </location>
    <ligand>
        <name>ATP</name>
        <dbReference type="ChEBI" id="CHEBI:30616"/>
    </ligand>
</feature>
<feature type="compositionally biased region" description="Basic and acidic residues" evidence="16">
    <location>
        <begin position="409"/>
        <end position="418"/>
    </location>
</feature>
<dbReference type="InterPro" id="IPR036770">
    <property type="entry name" value="Ankyrin_rpt-contain_sf"/>
</dbReference>
<evidence type="ECO:0000256" key="11">
    <source>
        <dbReference type="ARBA" id="ARBA00023028"/>
    </source>
</evidence>
<dbReference type="GO" id="GO:0005524">
    <property type="term" value="F:ATP binding"/>
    <property type="evidence" value="ECO:0007669"/>
    <property type="project" value="UniProtKB-UniRule"/>
</dbReference>
<dbReference type="FunFam" id="3.10.20.30:FF:000001">
    <property type="entry name" value="Ribosome-binding ATPase YchF"/>
    <property type="match status" value="1"/>
</dbReference>
<dbReference type="PROSITE" id="PS50297">
    <property type="entry name" value="ANK_REP_REGION"/>
    <property type="match status" value="1"/>
</dbReference>
<keyword evidence="5" id="KW-0472">Membrane</keyword>
<dbReference type="InterPro" id="IPR006073">
    <property type="entry name" value="GTP-bd"/>
</dbReference>
<name>A0A8X6L8J8_TRICU</name>
<keyword evidence="19" id="KW-1185">Reference proteome</keyword>
<keyword evidence="14" id="KW-0040">ANK repeat</keyword>
<dbReference type="GO" id="GO:0044218">
    <property type="term" value="C:other organism cell membrane"/>
    <property type="evidence" value="ECO:0007669"/>
    <property type="project" value="UniProtKB-KW"/>
</dbReference>
<evidence type="ECO:0000259" key="17">
    <source>
        <dbReference type="PROSITE" id="PS51710"/>
    </source>
</evidence>
<dbReference type="PROSITE" id="PS50088">
    <property type="entry name" value="ANK_REPEAT"/>
    <property type="match status" value="1"/>
</dbReference>
<dbReference type="GO" id="GO:0043023">
    <property type="term" value="F:ribosomal large subunit binding"/>
    <property type="evidence" value="ECO:0007669"/>
    <property type="project" value="UniProtKB-UniRule"/>
</dbReference>
<dbReference type="Proteomes" id="UP000887116">
    <property type="component" value="Unassembled WGS sequence"/>
</dbReference>
<dbReference type="InterPro" id="IPR012676">
    <property type="entry name" value="TGS-like"/>
</dbReference>
<accession>A0A8X6L8J8</accession>
<dbReference type="PANTHER" id="PTHR23305">
    <property type="entry name" value="OBG GTPASE FAMILY"/>
    <property type="match status" value="1"/>
</dbReference>
<dbReference type="InterPro" id="IPR002110">
    <property type="entry name" value="Ankyrin_rpt"/>
</dbReference>
<comment type="subcellular location">
    <subcellularLocation>
        <location evidence="13">Cytoplasm</location>
    </subcellularLocation>
    <subcellularLocation>
        <location evidence="2">Secreted</location>
    </subcellularLocation>
    <subcellularLocation>
        <location evidence="1">Target cell membrane</location>
    </subcellularLocation>
</comment>
<evidence type="ECO:0000256" key="5">
    <source>
        <dbReference type="ARBA" id="ARBA00022537"/>
    </source>
</evidence>
<dbReference type="GO" id="GO:0044231">
    <property type="term" value="C:host cell presynaptic membrane"/>
    <property type="evidence" value="ECO:0007669"/>
    <property type="project" value="UniProtKB-KW"/>
</dbReference>
<dbReference type="InterPro" id="IPR031167">
    <property type="entry name" value="G_OBG"/>
</dbReference>
<dbReference type="GO" id="GO:0090729">
    <property type="term" value="F:toxin activity"/>
    <property type="evidence" value="ECO:0007669"/>
    <property type="project" value="UniProtKB-KW"/>
</dbReference>
<evidence type="ECO:0000256" key="2">
    <source>
        <dbReference type="ARBA" id="ARBA00004613"/>
    </source>
</evidence>
<dbReference type="Gene3D" id="3.40.50.300">
    <property type="entry name" value="P-loop containing nucleotide triphosphate hydrolases"/>
    <property type="match status" value="1"/>
</dbReference>
<evidence type="ECO:0000256" key="4">
    <source>
        <dbReference type="ARBA" id="ARBA00022525"/>
    </source>
</evidence>
<dbReference type="Gene3D" id="1.10.150.300">
    <property type="entry name" value="TGS-like domain"/>
    <property type="match status" value="1"/>
</dbReference>
<keyword evidence="8" id="KW-0479">Metal-binding</keyword>
<feature type="compositionally biased region" description="Basic and acidic residues" evidence="16">
    <location>
        <begin position="384"/>
        <end position="401"/>
    </location>
</feature>
<keyword evidence="4" id="KW-0964">Secreted</keyword>
<dbReference type="Pfam" id="PF01926">
    <property type="entry name" value="MMR_HSR1"/>
    <property type="match status" value="1"/>
</dbReference>
<dbReference type="FunFam" id="1.10.150.300:FF:000001">
    <property type="entry name" value="Ribosome-binding ATPase YchF"/>
    <property type="match status" value="1"/>
</dbReference>
<dbReference type="PRINTS" id="PR00326">
    <property type="entry name" value="GTP1OBG"/>
</dbReference>
<dbReference type="SUPFAM" id="SSF81271">
    <property type="entry name" value="TGS-like"/>
    <property type="match status" value="1"/>
</dbReference>
<feature type="compositionally biased region" description="Basic and acidic residues" evidence="16">
    <location>
        <begin position="489"/>
        <end position="504"/>
    </location>
</feature>
<evidence type="ECO:0000256" key="3">
    <source>
        <dbReference type="ARBA" id="ARBA00022483"/>
    </source>
</evidence>
<dbReference type="Pfam" id="PF06071">
    <property type="entry name" value="YchF-GTPase_C"/>
    <property type="match status" value="1"/>
</dbReference>
<feature type="region of interest" description="Disordered" evidence="16">
    <location>
        <begin position="486"/>
        <end position="536"/>
    </location>
</feature>
<comment type="subunit">
    <text evidence="13">Monomer.</text>
</comment>
<dbReference type="AlphaFoldDB" id="A0A8X6L8J8"/>
<dbReference type="CDD" id="cd04867">
    <property type="entry name" value="TGS_YchF_OLA1"/>
    <property type="match status" value="1"/>
</dbReference>
<evidence type="ECO:0000256" key="1">
    <source>
        <dbReference type="ARBA" id="ARBA00004175"/>
    </source>
</evidence>
<evidence type="ECO:0000256" key="9">
    <source>
        <dbReference type="ARBA" id="ARBA00022741"/>
    </source>
</evidence>
<feature type="compositionally biased region" description="Basic and acidic residues" evidence="16">
    <location>
        <begin position="511"/>
        <end position="534"/>
    </location>
</feature>
<reference evidence="18" key="1">
    <citation type="submission" date="2020-07" db="EMBL/GenBank/DDBJ databases">
        <title>Multicomponent nature underlies the extraordinary mechanical properties of spider dragline silk.</title>
        <authorList>
            <person name="Kono N."/>
            <person name="Nakamura H."/>
            <person name="Mori M."/>
            <person name="Yoshida Y."/>
            <person name="Ohtoshi R."/>
            <person name="Malay A.D."/>
            <person name="Moran D.A.P."/>
            <person name="Tomita M."/>
            <person name="Numata K."/>
            <person name="Arakawa K."/>
        </authorList>
    </citation>
    <scope>NUCLEOTIDE SEQUENCE</scope>
</reference>
<feature type="coiled-coil region" evidence="15">
    <location>
        <begin position="131"/>
        <end position="158"/>
    </location>
</feature>
<dbReference type="OrthoDB" id="539213at2759"/>
<evidence type="ECO:0000256" key="12">
    <source>
        <dbReference type="ARBA" id="ARBA00023298"/>
    </source>
</evidence>
<dbReference type="InterPro" id="IPR041706">
    <property type="entry name" value="YchF_N"/>
</dbReference>
<dbReference type="GO" id="GO:0016887">
    <property type="term" value="F:ATP hydrolysis activity"/>
    <property type="evidence" value="ECO:0007669"/>
    <property type="project" value="UniProtKB-UniRule"/>
</dbReference>
<keyword evidence="9 13" id="KW-0547">Nucleotide-binding</keyword>
<comment type="caution">
    <text evidence="18">The sequence shown here is derived from an EMBL/GenBank/DDBJ whole genome shotgun (WGS) entry which is preliminary data.</text>
</comment>
<gene>
    <name evidence="18" type="primary">ychF</name>
    <name evidence="18" type="ORF">TNCT_618761</name>
</gene>
<dbReference type="Gene3D" id="1.25.40.20">
    <property type="entry name" value="Ankyrin repeat-containing domain"/>
    <property type="match status" value="1"/>
</dbReference>
<feature type="repeat" description="ANK" evidence="14">
    <location>
        <begin position="620"/>
        <end position="652"/>
    </location>
</feature>
<dbReference type="NCBIfam" id="TIGR00092">
    <property type="entry name" value="redox-regulated ATPase YchF"/>
    <property type="match status" value="1"/>
</dbReference>
<dbReference type="SUPFAM" id="SSF48403">
    <property type="entry name" value="Ankyrin repeat"/>
    <property type="match status" value="1"/>
</dbReference>
<dbReference type="HAMAP" id="MF_00944">
    <property type="entry name" value="YchF_OLA1_ATPase"/>
    <property type="match status" value="1"/>
</dbReference>
<evidence type="ECO:0000256" key="13">
    <source>
        <dbReference type="HAMAP-Rule" id="MF_03167"/>
    </source>
</evidence>
<evidence type="ECO:0000313" key="18">
    <source>
        <dbReference type="EMBL" id="GFR01676.1"/>
    </source>
</evidence>
<dbReference type="GO" id="GO:0005525">
    <property type="term" value="F:GTP binding"/>
    <property type="evidence" value="ECO:0007669"/>
    <property type="project" value="InterPro"/>
</dbReference>
<dbReference type="InterPro" id="IPR023192">
    <property type="entry name" value="TGS-like_dom_sf"/>
</dbReference>
<dbReference type="Pfam" id="PF00805">
    <property type="entry name" value="Pentapeptide"/>
    <property type="match status" value="3"/>
</dbReference>
<dbReference type="Pfam" id="PF13599">
    <property type="entry name" value="Pentapeptide_4"/>
    <property type="match status" value="1"/>
</dbReference>
<keyword evidence="6" id="KW-0800">Toxin</keyword>
<evidence type="ECO:0000256" key="7">
    <source>
        <dbReference type="ARBA" id="ARBA00022699"/>
    </source>
</evidence>
<dbReference type="GO" id="GO:0006887">
    <property type="term" value="P:exocytosis"/>
    <property type="evidence" value="ECO:0007669"/>
    <property type="project" value="UniProtKB-KW"/>
</dbReference>
<evidence type="ECO:0000256" key="15">
    <source>
        <dbReference type="SAM" id="Coils"/>
    </source>
</evidence>
<dbReference type="SUPFAM" id="SSF52540">
    <property type="entry name" value="P-loop containing nucleoside triphosphate hydrolases"/>
    <property type="match status" value="1"/>
</dbReference>
<feature type="binding site" evidence="13">
    <location>
        <position position="207"/>
    </location>
    <ligand>
        <name>ATP</name>
        <dbReference type="ChEBI" id="CHEBI:30616"/>
    </ligand>
</feature>
<dbReference type="Pfam" id="PF12796">
    <property type="entry name" value="Ank_2"/>
    <property type="match status" value="1"/>
</dbReference>
<dbReference type="PROSITE" id="PS51710">
    <property type="entry name" value="G_OBG"/>
    <property type="match status" value="1"/>
</dbReference>
<organism evidence="18 19">
    <name type="scientific">Trichonephila clavata</name>
    <name type="common">Joro spider</name>
    <name type="synonym">Nephila clavata</name>
    <dbReference type="NCBI Taxonomy" id="2740835"/>
    <lineage>
        <taxon>Eukaryota</taxon>
        <taxon>Metazoa</taxon>
        <taxon>Ecdysozoa</taxon>
        <taxon>Arthropoda</taxon>
        <taxon>Chelicerata</taxon>
        <taxon>Arachnida</taxon>
        <taxon>Araneae</taxon>
        <taxon>Araneomorphae</taxon>
        <taxon>Entelegynae</taxon>
        <taxon>Araneoidea</taxon>
        <taxon>Nephilidae</taxon>
        <taxon>Trichonephila</taxon>
    </lineage>
</organism>
<dbReference type="Gene3D" id="3.10.20.30">
    <property type="match status" value="1"/>
</dbReference>
<dbReference type="PANTHER" id="PTHR23305:SF18">
    <property type="entry name" value="OBG-TYPE G DOMAIN-CONTAINING PROTEIN"/>
    <property type="match status" value="1"/>
</dbReference>
<evidence type="ECO:0000256" key="14">
    <source>
        <dbReference type="PROSITE-ProRule" id="PRU00023"/>
    </source>
</evidence>